<evidence type="ECO:0000313" key="1">
    <source>
        <dbReference type="EMBL" id="CCB56075.1"/>
    </source>
</evidence>
<dbReference type="Proteomes" id="UP000009183">
    <property type="component" value="Chromosome 18, unordered"/>
</dbReference>
<name>F6HN20_VITVI</name>
<dbReference type="InParanoid" id="F6HN20"/>
<protein>
    <submittedName>
        <fullName evidence="1">Uncharacterized protein</fullName>
    </submittedName>
</protein>
<sequence>MSDTRICCSTLDNTQTPFFFLSRGHEGEL</sequence>
<gene>
    <name evidence="1" type="ordered locus">VIT_18s0001g05320</name>
</gene>
<keyword evidence="2" id="KW-1185">Reference proteome</keyword>
<organism evidence="1 2">
    <name type="scientific">Vitis vinifera</name>
    <name type="common">Grape</name>
    <dbReference type="NCBI Taxonomy" id="29760"/>
    <lineage>
        <taxon>Eukaryota</taxon>
        <taxon>Viridiplantae</taxon>
        <taxon>Streptophyta</taxon>
        <taxon>Embryophyta</taxon>
        <taxon>Tracheophyta</taxon>
        <taxon>Spermatophyta</taxon>
        <taxon>Magnoliopsida</taxon>
        <taxon>eudicotyledons</taxon>
        <taxon>Gunneridae</taxon>
        <taxon>Pentapetalae</taxon>
        <taxon>rosids</taxon>
        <taxon>Vitales</taxon>
        <taxon>Vitaceae</taxon>
        <taxon>Viteae</taxon>
        <taxon>Vitis</taxon>
    </lineage>
</organism>
<dbReference type="HOGENOM" id="CLU_3411308_0_0_1"/>
<dbReference type="EMBL" id="FN595996">
    <property type="protein sequence ID" value="CCB56075.1"/>
    <property type="molecule type" value="Genomic_DNA"/>
</dbReference>
<accession>F6HN20</accession>
<evidence type="ECO:0000313" key="2">
    <source>
        <dbReference type="Proteomes" id="UP000009183"/>
    </source>
</evidence>
<proteinExistence type="predicted"/>
<reference evidence="2" key="1">
    <citation type="journal article" date="2007" name="Nature">
        <title>The grapevine genome sequence suggests ancestral hexaploidization in major angiosperm phyla.</title>
        <authorList>
            <consortium name="The French-Italian Public Consortium for Grapevine Genome Characterization."/>
            <person name="Jaillon O."/>
            <person name="Aury J.-M."/>
            <person name="Noel B."/>
            <person name="Policriti A."/>
            <person name="Clepet C."/>
            <person name="Casagrande A."/>
            <person name="Choisne N."/>
            <person name="Aubourg S."/>
            <person name="Vitulo N."/>
            <person name="Jubin C."/>
            <person name="Vezzi A."/>
            <person name="Legeai F."/>
            <person name="Hugueney P."/>
            <person name="Dasilva C."/>
            <person name="Horner D."/>
            <person name="Mica E."/>
            <person name="Jublot D."/>
            <person name="Poulain J."/>
            <person name="Bruyere C."/>
            <person name="Billault A."/>
            <person name="Segurens B."/>
            <person name="Gouyvenoux M."/>
            <person name="Ugarte E."/>
            <person name="Cattonaro F."/>
            <person name="Anthouard V."/>
            <person name="Vico V."/>
            <person name="Del Fabbro C."/>
            <person name="Alaux M."/>
            <person name="Di Gaspero G."/>
            <person name="Dumas V."/>
            <person name="Felice N."/>
            <person name="Paillard S."/>
            <person name="Juman I."/>
            <person name="Moroldo M."/>
            <person name="Scalabrin S."/>
            <person name="Canaguier A."/>
            <person name="Le Clainche I."/>
            <person name="Malacrida G."/>
            <person name="Durand E."/>
            <person name="Pesole G."/>
            <person name="Laucou V."/>
            <person name="Chatelet P."/>
            <person name="Merdinoglu D."/>
            <person name="Delledonne M."/>
            <person name="Pezzotti M."/>
            <person name="Lecharny A."/>
            <person name="Scarpelli C."/>
            <person name="Artiguenave F."/>
            <person name="Pe M.E."/>
            <person name="Valle G."/>
            <person name="Morgante M."/>
            <person name="Caboche M."/>
            <person name="Adam-Blondon A.-F."/>
            <person name="Weissenbach J."/>
            <person name="Quetier F."/>
            <person name="Wincker P."/>
        </authorList>
    </citation>
    <scope>NUCLEOTIDE SEQUENCE [LARGE SCALE GENOMIC DNA]</scope>
    <source>
        <strain evidence="2">cv. Pinot noir / PN40024</strain>
    </source>
</reference>
<dbReference type="PaxDb" id="29760-VIT_18s0001g05320.t01"/>
<dbReference type="AlphaFoldDB" id="F6HN20"/>